<comment type="caution">
    <text evidence="3">The sequence shown here is derived from an EMBL/GenBank/DDBJ whole genome shotgun (WGS) entry which is preliminary data.</text>
</comment>
<organism evidence="3 4">
    <name type="scientific">Gordonibacter urolithinfaciens</name>
    <dbReference type="NCBI Taxonomy" id="1335613"/>
    <lineage>
        <taxon>Bacteria</taxon>
        <taxon>Bacillati</taxon>
        <taxon>Actinomycetota</taxon>
        <taxon>Coriobacteriia</taxon>
        <taxon>Eggerthellales</taxon>
        <taxon>Eggerthellaceae</taxon>
        <taxon>Gordonibacter</taxon>
    </lineage>
</organism>
<gene>
    <name evidence="3" type="ORF">DMP12_09820</name>
    <name evidence="2" type="ORF">GKG38_10745</name>
</gene>
<reference evidence="3" key="3">
    <citation type="journal article" date="2019" name="Microbiol. Resour. Announc.">
        <title>Draft Genome Sequences of Type Strains of Gordonibacter faecihominis, Paraeggerthella hongkongensis, Parvibacter caecicola,Slackia equolifaciens, Slackia faecicanis, and Slackia isoflavoniconvertens.</title>
        <authorList>
            <person name="Danylec N."/>
            <person name="Stoll D.A."/>
            <person name="Dotsch A."/>
            <person name="Huch M."/>
        </authorList>
    </citation>
    <scope>NUCLEOTIDE SEQUENCE</scope>
    <source>
        <strain evidence="3">DSM 27213</strain>
    </source>
</reference>
<dbReference type="SUPFAM" id="SSF52540">
    <property type="entry name" value="P-loop containing nucleoside triphosphate hydrolases"/>
    <property type="match status" value="1"/>
</dbReference>
<accession>A0A423UJ19</accession>
<reference evidence="4" key="1">
    <citation type="submission" date="2018-05" db="EMBL/GenBank/DDBJ databases">
        <title>Genome Sequencing of selected type strains of the family Eggerthellaceae.</title>
        <authorList>
            <person name="Danylec N."/>
            <person name="Stoll D.A."/>
            <person name="Doetsch A."/>
            <person name="Huch M."/>
        </authorList>
    </citation>
    <scope>NUCLEOTIDE SEQUENCE [LARGE SCALE GENOMIC DNA]</scope>
    <source>
        <strain evidence="4">DSM 27213</strain>
    </source>
</reference>
<sequence length="241" mass="25071">MTPAAWAPAAPVLVVTGHYGVGKTNLSLNLALDAAARGLEVTVVDLDVVNPFFRSSDYRGLLDEAGARVIAPVFAGTNLDGPSLSGTILPAVEQARAGEGRLLIVDAGGDDVGATALGRFAKTVAAGPYEMLYVVNRSRNLTQEPAEAVEVLREIEAKSHLAATAVANNTHLQEDTDASVVAAGIPFAQEVARLAGLPLAFTTVPADAAGQDADRQFPRFGRDGGAGAPYPVRVYVKTPWQ</sequence>
<dbReference type="Proteomes" id="UP000462865">
    <property type="component" value="Unassembled WGS sequence"/>
</dbReference>
<dbReference type="Proteomes" id="UP000285258">
    <property type="component" value="Unassembled WGS sequence"/>
</dbReference>
<dbReference type="Pfam" id="PF01656">
    <property type="entry name" value="CbiA"/>
    <property type="match status" value="1"/>
</dbReference>
<feature type="domain" description="CobQ/CobB/MinD/ParA nucleotide binding" evidence="1">
    <location>
        <begin position="14"/>
        <end position="144"/>
    </location>
</feature>
<dbReference type="InterPro" id="IPR002586">
    <property type="entry name" value="CobQ/CobB/MinD/ParA_Nub-bd_dom"/>
</dbReference>
<evidence type="ECO:0000313" key="2">
    <source>
        <dbReference type="EMBL" id="MSA95521.1"/>
    </source>
</evidence>
<dbReference type="AlphaFoldDB" id="A0A423UJ19"/>
<reference evidence="3" key="2">
    <citation type="journal article" date="2019" name="Int. J. Syst. Evol. Microbiol.">
        <title>Gordonibacter faecihominis is a later heterotypic synonym of Gordonibacter urolithinfaciens.</title>
        <authorList>
            <person name="Danylec N."/>
            <person name="Stoll D.A."/>
            <person name="Huch M."/>
        </authorList>
    </citation>
    <scope>NUCLEOTIDE SEQUENCE</scope>
    <source>
        <strain evidence="3">DSM 27213</strain>
    </source>
</reference>
<name>A0A423UJ19_9ACTN</name>
<dbReference type="InterPro" id="IPR027417">
    <property type="entry name" value="P-loop_NTPase"/>
</dbReference>
<evidence type="ECO:0000313" key="5">
    <source>
        <dbReference type="Proteomes" id="UP000462865"/>
    </source>
</evidence>
<dbReference type="EMBL" id="WKZA01000053">
    <property type="protein sequence ID" value="MSA95521.1"/>
    <property type="molecule type" value="Genomic_DNA"/>
</dbReference>
<evidence type="ECO:0000259" key="1">
    <source>
        <dbReference type="Pfam" id="PF01656"/>
    </source>
</evidence>
<dbReference type="RefSeq" id="WP_096226640.1">
    <property type="nucleotide sequence ID" value="NZ_CP168029.1"/>
</dbReference>
<dbReference type="EMBL" id="QIBW01000011">
    <property type="protein sequence ID" value="ROT89230.1"/>
    <property type="molecule type" value="Genomic_DNA"/>
</dbReference>
<proteinExistence type="predicted"/>
<evidence type="ECO:0000313" key="3">
    <source>
        <dbReference type="EMBL" id="ROT89230.1"/>
    </source>
</evidence>
<protein>
    <submittedName>
        <fullName evidence="2">ParA family protein</fullName>
    </submittedName>
</protein>
<reference evidence="2 5" key="4">
    <citation type="journal article" date="2019" name="Nat. Med.">
        <title>A library of human gut bacterial isolates paired with longitudinal multiomics data enables mechanistic microbiome research.</title>
        <authorList>
            <person name="Poyet M."/>
            <person name="Groussin M."/>
            <person name="Gibbons S.M."/>
            <person name="Avila-Pacheco J."/>
            <person name="Jiang X."/>
            <person name="Kearney S.M."/>
            <person name="Perrotta A.R."/>
            <person name="Berdy B."/>
            <person name="Zhao S."/>
            <person name="Lieberman T.D."/>
            <person name="Swanson P.K."/>
            <person name="Smith M."/>
            <person name="Roesemann S."/>
            <person name="Alexander J.E."/>
            <person name="Rich S.A."/>
            <person name="Livny J."/>
            <person name="Vlamakis H."/>
            <person name="Clish C."/>
            <person name="Bullock K."/>
            <person name="Deik A."/>
            <person name="Scott J."/>
            <person name="Pierce K.A."/>
            <person name="Xavier R.J."/>
            <person name="Alm E.J."/>
        </authorList>
    </citation>
    <scope>NUCLEOTIDE SEQUENCE [LARGE SCALE GENOMIC DNA]</scope>
    <source>
        <strain evidence="2 5">BIOML-A1</strain>
    </source>
</reference>
<evidence type="ECO:0000313" key="4">
    <source>
        <dbReference type="Proteomes" id="UP000285258"/>
    </source>
</evidence>
<dbReference type="Gene3D" id="3.40.50.300">
    <property type="entry name" value="P-loop containing nucleotide triphosphate hydrolases"/>
    <property type="match status" value="1"/>
</dbReference>